<proteinExistence type="inferred from homology"/>
<evidence type="ECO:0000259" key="10">
    <source>
        <dbReference type="PROSITE" id="PS50067"/>
    </source>
</evidence>
<keyword evidence="4 8" id="KW-0175">Coiled coil</keyword>
<dbReference type="EMBL" id="NMUH01002998">
    <property type="protein sequence ID" value="MQM03239.1"/>
    <property type="molecule type" value="Genomic_DNA"/>
</dbReference>
<feature type="coiled-coil region" evidence="8">
    <location>
        <begin position="283"/>
        <end position="317"/>
    </location>
</feature>
<keyword evidence="12" id="KW-1185">Reference proteome</keyword>
<evidence type="ECO:0000313" key="11">
    <source>
        <dbReference type="EMBL" id="MQM03239.1"/>
    </source>
</evidence>
<feature type="coiled-coil region" evidence="8">
    <location>
        <begin position="422"/>
        <end position="470"/>
    </location>
</feature>
<dbReference type="InterPro" id="IPR044986">
    <property type="entry name" value="KIF15/KIN-12"/>
</dbReference>
<dbReference type="GO" id="GO:0008017">
    <property type="term" value="F:microtubule binding"/>
    <property type="evidence" value="ECO:0007669"/>
    <property type="project" value="InterPro"/>
</dbReference>
<evidence type="ECO:0000256" key="1">
    <source>
        <dbReference type="ARBA" id="ARBA00022701"/>
    </source>
</evidence>
<feature type="coiled-coil region" evidence="8">
    <location>
        <begin position="619"/>
        <end position="681"/>
    </location>
</feature>
<feature type="coiled-coil region" evidence="8">
    <location>
        <begin position="186"/>
        <end position="237"/>
    </location>
</feature>
<feature type="coiled-coil region" evidence="8">
    <location>
        <begin position="47"/>
        <end position="74"/>
    </location>
</feature>
<evidence type="ECO:0000256" key="8">
    <source>
        <dbReference type="SAM" id="Coils"/>
    </source>
</evidence>
<keyword evidence="3" id="KW-0067">ATP-binding</keyword>
<dbReference type="GO" id="GO:0005874">
    <property type="term" value="C:microtubule"/>
    <property type="evidence" value="ECO:0007669"/>
    <property type="project" value="UniProtKB-KW"/>
</dbReference>
<evidence type="ECO:0000256" key="9">
    <source>
        <dbReference type="SAM" id="MobiDB-lite"/>
    </source>
</evidence>
<keyword evidence="5" id="KW-0505">Motor protein</keyword>
<evidence type="ECO:0000256" key="6">
    <source>
        <dbReference type="ARBA" id="ARBA00034488"/>
    </source>
</evidence>
<feature type="coiled-coil region" evidence="8">
    <location>
        <begin position="707"/>
        <end position="769"/>
    </location>
</feature>
<comment type="caution">
    <text evidence="7">Lacks conserved residue(s) required for the propagation of feature annotation.</text>
</comment>
<accession>A0A843W1Y8</accession>
<evidence type="ECO:0000256" key="5">
    <source>
        <dbReference type="ARBA" id="ARBA00023175"/>
    </source>
</evidence>
<dbReference type="GO" id="GO:0003777">
    <property type="term" value="F:microtubule motor activity"/>
    <property type="evidence" value="ECO:0007669"/>
    <property type="project" value="InterPro"/>
</dbReference>
<dbReference type="PROSITE" id="PS50067">
    <property type="entry name" value="KINESIN_MOTOR_2"/>
    <property type="match status" value="1"/>
</dbReference>
<dbReference type="Gene3D" id="3.40.850.10">
    <property type="entry name" value="Kinesin motor domain"/>
    <property type="match status" value="1"/>
</dbReference>
<comment type="caution">
    <text evidence="11">The sequence shown here is derived from an EMBL/GenBank/DDBJ whole genome shotgun (WGS) entry which is preliminary data.</text>
</comment>
<dbReference type="AlphaFoldDB" id="A0A843W1Y8"/>
<dbReference type="InterPro" id="IPR027417">
    <property type="entry name" value="P-loop_NTPase"/>
</dbReference>
<evidence type="ECO:0000256" key="4">
    <source>
        <dbReference type="ARBA" id="ARBA00023054"/>
    </source>
</evidence>
<dbReference type="PANTHER" id="PTHR37739">
    <property type="entry name" value="KINESIN-LIKE PROTEIN KIN-12D"/>
    <property type="match status" value="1"/>
</dbReference>
<dbReference type="OrthoDB" id="3176171at2759"/>
<dbReference type="GO" id="GO:0005524">
    <property type="term" value="F:ATP binding"/>
    <property type="evidence" value="ECO:0007669"/>
    <property type="project" value="UniProtKB-KW"/>
</dbReference>
<evidence type="ECO:0000256" key="7">
    <source>
        <dbReference type="PROSITE-ProRule" id="PRU00283"/>
    </source>
</evidence>
<dbReference type="GO" id="GO:0007018">
    <property type="term" value="P:microtubule-based movement"/>
    <property type="evidence" value="ECO:0007669"/>
    <property type="project" value="InterPro"/>
</dbReference>
<organism evidence="11 12">
    <name type="scientific">Colocasia esculenta</name>
    <name type="common">Wild taro</name>
    <name type="synonym">Arum esculentum</name>
    <dbReference type="NCBI Taxonomy" id="4460"/>
    <lineage>
        <taxon>Eukaryota</taxon>
        <taxon>Viridiplantae</taxon>
        <taxon>Streptophyta</taxon>
        <taxon>Embryophyta</taxon>
        <taxon>Tracheophyta</taxon>
        <taxon>Spermatophyta</taxon>
        <taxon>Magnoliopsida</taxon>
        <taxon>Liliopsida</taxon>
        <taxon>Araceae</taxon>
        <taxon>Aroideae</taxon>
        <taxon>Colocasieae</taxon>
        <taxon>Colocasia</taxon>
    </lineage>
</organism>
<keyword evidence="2" id="KW-0547">Nucleotide-binding</keyword>
<dbReference type="Proteomes" id="UP000652761">
    <property type="component" value="Unassembled WGS sequence"/>
</dbReference>
<evidence type="ECO:0000256" key="2">
    <source>
        <dbReference type="ARBA" id="ARBA00022741"/>
    </source>
</evidence>
<feature type="region of interest" description="Disordered" evidence="9">
    <location>
        <begin position="79"/>
        <end position="103"/>
    </location>
</feature>
<name>A0A843W1Y8_COLES</name>
<dbReference type="SUPFAM" id="SSF52540">
    <property type="entry name" value="P-loop containing nucleoside triphosphate hydrolases"/>
    <property type="match status" value="1"/>
</dbReference>
<dbReference type="InterPro" id="IPR001752">
    <property type="entry name" value="Kinesin_motor_dom"/>
</dbReference>
<keyword evidence="1" id="KW-0493">Microtubule</keyword>
<feature type="domain" description="Kinesin motor" evidence="10">
    <location>
        <begin position="1"/>
        <end position="40"/>
    </location>
</feature>
<evidence type="ECO:0000256" key="3">
    <source>
        <dbReference type="ARBA" id="ARBA00022840"/>
    </source>
</evidence>
<gene>
    <name evidence="11" type="ORF">Taro_036014</name>
</gene>
<dbReference type="InterPro" id="IPR036961">
    <property type="entry name" value="Kinesin_motor_dom_sf"/>
</dbReference>
<reference evidence="11" key="1">
    <citation type="submission" date="2017-07" db="EMBL/GenBank/DDBJ databases">
        <title>Taro Niue Genome Assembly and Annotation.</title>
        <authorList>
            <person name="Atibalentja N."/>
            <person name="Keating K."/>
            <person name="Fields C.J."/>
        </authorList>
    </citation>
    <scope>NUCLEOTIDE SEQUENCE</scope>
    <source>
        <strain evidence="11">Niue_2</strain>
        <tissue evidence="11">Leaf</tissue>
    </source>
</reference>
<sequence length="892" mass="102401">MLDLLMSPSDALLISVNPASCSCALETLSTLKFAQRAKFIRNNAIINEEASGDVLSMRLQIQQLKKEINRLRGLVHGGTEHQENDNLNIPGSPGSFKWEGQGSSSPLTFDKRISQRKEYEAALVAALRMDQDKEKMLKALAAEKEAVEQMANQRIDEVQGLKMRLRFREEGIKRLEAVASGKLSAESHLLQEKEEFLKEIEVLRNQVDRNPEVTRFAMENLREREMMNEQITALQEKLLEALDWKLMHEKGLGIQDLSLSWDSSINEENEFLHLQAIQNQREVEALRKNLNFCLEAKEKLERHVDELILQLEDERKLHNTLCETRQPLQISSQTADDQTELKTMVDAIAAASQREAEAHETAITLAKENEELRLKLNVLIEDNNKLIELYENAVSEGVARMENKVDLETVEDHDMGSEHLDISQERKVVEDLENQLHEMHEENEKLMSLYEQAMQERDEFKRLLQEQKNGRMEEEISISEKLVEVDNRGTCLQDKGGGSSDASYTEFVKLTQERLDLARVKLDIVHDNLATVERVVDSFGLLEKTVRELNNLSERIKISDGDIQSKQQEIDLLKTVYGGTHERLNIMGNKLLAVKFALHGLSPDMDFWRQREERARTKLDVHMKSIEQKKRELKVLQSKKMETDAAWRQASQSETQLRGKLNSLKSAYKVAEDQREETKKVLFAIDNLEQTDIPSQRAGQYGKAFELLKSEEEVTKLAAEVKQLREKISTAQKDATNSRKMSEEVENKLKDLEKEMRSETLLLEKAESEFRKVNGEKDVILAMRKERMAEFWDLVIDYQETVFSLDVQTTEIQMHEDELQLQMRTVGELTTARSSATEKLNIFLEECGRTFLLSGADDCSRCTSEKVVGELGHMQGAILEARSLLFGRDDER</sequence>
<comment type="similarity">
    <text evidence="6">Belongs to the TRAFAC class myosin-kinesin ATPase superfamily. Kinesin family. KIN-12 subfamily.</text>
</comment>
<protein>
    <recommendedName>
        <fullName evidence="10">Kinesin motor domain-containing protein</fullName>
    </recommendedName>
</protein>
<dbReference type="PANTHER" id="PTHR37739:SF14">
    <property type="entry name" value="KINESIN-LIKE PROTEIN KIN-12E"/>
    <property type="match status" value="1"/>
</dbReference>
<evidence type="ECO:0000313" key="12">
    <source>
        <dbReference type="Proteomes" id="UP000652761"/>
    </source>
</evidence>